<dbReference type="SUPFAM" id="SSF47616">
    <property type="entry name" value="GST C-terminal domain-like"/>
    <property type="match status" value="1"/>
</dbReference>
<dbReference type="EMBL" id="AWFH01000003">
    <property type="protein sequence ID" value="KCZ64557.1"/>
    <property type="molecule type" value="Genomic_DNA"/>
</dbReference>
<dbReference type="RefSeq" id="WP_241764142.1">
    <property type="nucleotide sequence ID" value="NZ_AWFH01000003.1"/>
</dbReference>
<organism evidence="2 3">
    <name type="scientific">Hyphomonas atlantica</name>
    <dbReference type="NCBI Taxonomy" id="1280948"/>
    <lineage>
        <taxon>Bacteria</taxon>
        <taxon>Pseudomonadati</taxon>
        <taxon>Pseudomonadota</taxon>
        <taxon>Alphaproteobacteria</taxon>
        <taxon>Hyphomonadales</taxon>
        <taxon>Hyphomonadaceae</taxon>
        <taxon>Hyphomonas</taxon>
    </lineage>
</organism>
<accession>A0A059EAJ9</accession>
<evidence type="ECO:0000313" key="2">
    <source>
        <dbReference type="EMBL" id="KCZ64557.1"/>
    </source>
</evidence>
<dbReference type="Gene3D" id="1.20.1050.10">
    <property type="match status" value="2"/>
</dbReference>
<dbReference type="PATRIC" id="fig|1280948.3.peg.891"/>
<dbReference type="InterPro" id="IPR004045">
    <property type="entry name" value="Glutathione_S-Trfase_N"/>
</dbReference>
<dbReference type="InterPro" id="IPR036282">
    <property type="entry name" value="Glutathione-S-Trfase_C_sf"/>
</dbReference>
<gene>
    <name evidence="2" type="ORF">HY36_13260</name>
</gene>
<dbReference type="PROSITE" id="PS50404">
    <property type="entry name" value="GST_NTER"/>
    <property type="match status" value="1"/>
</dbReference>
<dbReference type="Pfam" id="PF13417">
    <property type="entry name" value="GST_N_3"/>
    <property type="match status" value="1"/>
</dbReference>
<proteinExistence type="predicted"/>
<dbReference type="GO" id="GO:0005737">
    <property type="term" value="C:cytoplasm"/>
    <property type="evidence" value="ECO:0007669"/>
    <property type="project" value="TreeGrafter"/>
</dbReference>
<keyword evidence="3" id="KW-1185">Reference proteome</keyword>
<dbReference type="Pfam" id="PF13410">
    <property type="entry name" value="GST_C_2"/>
    <property type="match status" value="1"/>
</dbReference>
<dbReference type="InterPro" id="IPR050931">
    <property type="entry name" value="Mito_Protein_Transport_Metaxin"/>
</dbReference>
<evidence type="ECO:0000259" key="1">
    <source>
        <dbReference type="PROSITE" id="PS50404"/>
    </source>
</evidence>
<dbReference type="STRING" id="1280948.HY36_13260"/>
<protein>
    <recommendedName>
        <fullName evidence="1">GST N-terminal domain-containing protein</fullName>
    </recommendedName>
</protein>
<dbReference type="InterPro" id="IPR036249">
    <property type="entry name" value="Thioredoxin-like_sf"/>
</dbReference>
<dbReference type="eggNOG" id="COG0625">
    <property type="taxonomic scope" value="Bacteria"/>
</dbReference>
<dbReference type="Proteomes" id="UP000024547">
    <property type="component" value="Unassembled WGS sequence"/>
</dbReference>
<comment type="caution">
    <text evidence="2">The sequence shown here is derived from an EMBL/GenBank/DDBJ whole genome shotgun (WGS) entry which is preliminary data.</text>
</comment>
<sequence length="344" mass="38478">MPTDRAEHNESRMIMSDYRLFGADTSPYSQKVRAFLRYKNVDFDWVARSRENEEEFQALAQVATVPLLISPTRPANQDSTAIISGLEADHPEPSAVPDEVATSMLALLLEDYADEWLNKTMFQERWGQKPDREDAALRVLVQLYGGKRPRAYKKARDQIAERMADRLKLVGANESNADILKASFERFSTLLNAHLKEHLYIFGGRPSAADFALYAQFQQMMMDKTPAKWLTEHAPFIVAWIENMEDPKPGAPFASLEALAPTLAPIFADELCKTYLPWAKANSKAAERGDKDVSASVEGGTFEQSTQNYAAAAYDSVRKALGSAMEDEALKTFLKDAGCARFFG</sequence>
<dbReference type="PANTHER" id="PTHR12289:SF67">
    <property type="match status" value="1"/>
</dbReference>
<dbReference type="SUPFAM" id="SSF52833">
    <property type="entry name" value="Thioredoxin-like"/>
    <property type="match status" value="1"/>
</dbReference>
<dbReference type="PANTHER" id="PTHR12289">
    <property type="entry name" value="METAXIN RELATED"/>
    <property type="match status" value="1"/>
</dbReference>
<dbReference type="CDD" id="cd00570">
    <property type="entry name" value="GST_N_family"/>
    <property type="match status" value="1"/>
</dbReference>
<dbReference type="Gene3D" id="3.40.30.10">
    <property type="entry name" value="Glutaredoxin"/>
    <property type="match status" value="1"/>
</dbReference>
<name>A0A059EAJ9_9PROT</name>
<reference evidence="2 3" key="1">
    <citation type="journal article" date="2014" name="Antonie Van Leeuwenhoek">
        <title>Hyphomonas beringensis sp. nov. and Hyphomonas chukchiensis sp. nov., isolated from surface seawater of the Bering Sea and Chukchi Sea.</title>
        <authorList>
            <person name="Li C."/>
            <person name="Lai Q."/>
            <person name="Li G."/>
            <person name="Dong C."/>
            <person name="Wang J."/>
            <person name="Liao Y."/>
            <person name="Shao Z."/>
        </authorList>
    </citation>
    <scope>NUCLEOTIDE SEQUENCE [LARGE SCALE GENOMIC DNA]</scope>
    <source>
        <strain evidence="2 3">22II1-22F38</strain>
    </source>
</reference>
<evidence type="ECO:0000313" key="3">
    <source>
        <dbReference type="Proteomes" id="UP000024547"/>
    </source>
</evidence>
<feature type="domain" description="GST N-terminal" evidence="1">
    <location>
        <begin position="16"/>
        <end position="94"/>
    </location>
</feature>
<dbReference type="AlphaFoldDB" id="A0A059EAJ9"/>